<evidence type="ECO:0000313" key="2">
    <source>
        <dbReference type="EMBL" id="GGA50207.1"/>
    </source>
</evidence>
<keyword evidence="1" id="KW-0472">Membrane</keyword>
<accession>A0ABQ1GUG7</accession>
<keyword evidence="3" id="KW-1185">Reference proteome</keyword>
<dbReference type="RefSeq" id="WP_188447139.1">
    <property type="nucleotide sequence ID" value="NZ_BMDW01000011.1"/>
</dbReference>
<name>A0ABQ1GUG7_9SPHN</name>
<dbReference type="Proteomes" id="UP000618591">
    <property type="component" value="Unassembled WGS sequence"/>
</dbReference>
<reference evidence="3" key="1">
    <citation type="journal article" date="2019" name="Int. J. Syst. Evol. Microbiol.">
        <title>The Global Catalogue of Microorganisms (GCM) 10K type strain sequencing project: providing services to taxonomists for standard genome sequencing and annotation.</title>
        <authorList>
            <consortium name="The Broad Institute Genomics Platform"/>
            <consortium name="The Broad Institute Genome Sequencing Center for Infectious Disease"/>
            <person name="Wu L."/>
            <person name="Ma J."/>
        </authorList>
    </citation>
    <scope>NUCLEOTIDE SEQUENCE [LARGE SCALE GENOMIC DNA]</scope>
    <source>
        <strain evidence="3">CGMCC 1.10106</strain>
    </source>
</reference>
<organism evidence="2 3">
    <name type="scientific">Sphingomonas psychrolutea</name>
    <dbReference type="NCBI Taxonomy" id="1259676"/>
    <lineage>
        <taxon>Bacteria</taxon>
        <taxon>Pseudomonadati</taxon>
        <taxon>Pseudomonadota</taxon>
        <taxon>Alphaproteobacteria</taxon>
        <taxon>Sphingomonadales</taxon>
        <taxon>Sphingomonadaceae</taxon>
        <taxon>Sphingomonas</taxon>
    </lineage>
</organism>
<keyword evidence="1" id="KW-0812">Transmembrane</keyword>
<comment type="caution">
    <text evidence="2">The sequence shown here is derived from an EMBL/GenBank/DDBJ whole genome shotgun (WGS) entry which is preliminary data.</text>
</comment>
<gene>
    <name evidence="2" type="ORF">GCM10011395_20660</name>
</gene>
<sequence>MRWTSALAIYFLFWAFSVFFVLPFGVKTSDEAGVERVPGQAESAPHEFNAGKIAIRVTIVATILWSLYMLNFTYGWLTPQMIDPLGAWNGVEYAG</sequence>
<feature type="transmembrane region" description="Helical" evidence="1">
    <location>
        <begin position="7"/>
        <end position="26"/>
    </location>
</feature>
<evidence type="ECO:0000313" key="3">
    <source>
        <dbReference type="Proteomes" id="UP000618591"/>
    </source>
</evidence>
<protein>
    <submittedName>
        <fullName evidence="2">Membrane protein</fullName>
    </submittedName>
</protein>
<dbReference type="Pfam" id="PF07330">
    <property type="entry name" value="DUF1467"/>
    <property type="match status" value="1"/>
</dbReference>
<proteinExistence type="predicted"/>
<evidence type="ECO:0000256" key="1">
    <source>
        <dbReference type="SAM" id="Phobius"/>
    </source>
</evidence>
<dbReference type="EMBL" id="BMDW01000011">
    <property type="protein sequence ID" value="GGA50207.1"/>
    <property type="molecule type" value="Genomic_DNA"/>
</dbReference>
<feature type="transmembrane region" description="Helical" evidence="1">
    <location>
        <begin position="53"/>
        <end position="77"/>
    </location>
</feature>
<keyword evidence="1" id="KW-1133">Transmembrane helix</keyword>
<dbReference type="InterPro" id="IPR009935">
    <property type="entry name" value="DUF1467"/>
</dbReference>